<evidence type="ECO:0000313" key="3">
    <source>
        <dbReference type="EMBL" id="GKT35932.1"/>
    </source>
</evidence>
<feature type="region of interest" description="Disordered" evidence="2">
    <location>
        <begin position="469"/>
        <end position="495"/>
    </location>
</feature>
<dbReference type="Proteomes" id="UP001057375">
    <property type="component" value="Unassembled WGS sequence"/>
</dbReference>
<protein>
    <recommendedName>
        <fullName evidence="5">Protein kinase domain-containing protein</fullName>
    </recommendedName>
</protein>
<dbReference type="InterPro" id="IPR011009">
    <property type="entry name" value="Kinase-like_dom_sf"/>
</dbReference>
<gene>
    <name evidence="3" type="ORF">ADUPG1_008992</name>
</gene>
<evidence type="ECO:0000256" key="1">
    <source>
        <dbReference type="PROSITE-ProRule" id="PRU10141"/>
    </source>
</evidence>
<dbReference type="EMBL" id="BQXS01011099">
    <property type="protein sequence ID" value="GKT35932.1"/>
    <property type="molecule type" value="Genomic_DNA"/>
</dbReference>
<keyword evidence="1" id="KW-0547">Nucleotide-binding</keyword>
<keyword evidence="4" id="KW-1185">Reference proteome</keyword>
<reference evidence="3" key="1">
    <citation type="submission" date="2022-03" db="EMBL/GenBank/DDBJ databases">
        <title>Draft genome sequence of Aduncisulcus paluster, a free-living microaerophilic Fornicata.</title>
        <authorList>
            <person name="Yuyama I."/>
            <person name="Kume K."/>
            <person name="Tamura T."/>
            <person name="Inagaki Y."/>
            <person name="Hashimoto T."/>
        </authorList>
    </citation>
    <scope>NUCLEOTIDE SEQUENCE</scope>
    <source>
        <strain evidence="3">NY0171</strain>
    </source>
</reference>
<dbReference type="PROSITE" id="PS00107">
    <property type="entry name" value="PROTEIN_KINASE_ATP"/>
    <property type="match status" value="1"/>
</dbReference>
<feature type="binding site" evidence="1">
    <location>
        <position position="532"/>
    </location>
    <ligand>
        <name>ATP</name>
        <dbReference type="ChEBI" id="CHEBI:30616"/>
    </ligand>
</feature>
<organism evidence="3 4">
    <name type="scientific">Aduncisulcus paluster</name>
    <dbReference type="NCBI Taxonomy" id="2918883"/>
    <lineage>
        <taxon>Eukaryota</taxon>
        <taxon>Metamonada</taxon>
        <taxon>Carpediemonas-like organisms</taxon>
        <taxon>Aduncisulcus</taxon>
    </lineage>
</organism>
<feature type="compositionally biased region" description="Low complexity" evidence="2">
    <location>
        <begin position="375"/>
        <end position="386"/>
    </location>
</feature>
<comment type="caution">
    <text evidence="3">The sequence shown here is derived from an EMBL/GenBank/DDBJ whole genome shotgun (WGS) entry which is preliminary data.</text>
</comment>
<feature type="compositionally biased region" description="Basic and acidic residues" evidence="2">
    <location>
        <begin position="475"/>
        <end position="494"/>
    </location>
</feature>
<evidence type="ECO:0000313" key="4">
    <source>
        <dbReference type="Proteomes" id="UP001057375"/>
    </source>
</evidence>
<feature type="region of interest" description="Disordered" evidence="2">
    <location>
        <begin position="375"/>
        <end position="400"/>
    </location>
</feature>
<name>A0ABQ5KTZ3_9EUKA</name>
<dbReference type="InterPro" id="IPR017441">
    <property type="entry name" value="Protein_kinase_ATP_BS"/>
</dbReference>
<feature type="non-terminal residue" evidence="3">
    <location>
        <position position="602"/>
    </location>
</feature>
<sequence>MGIFSRFSSRSKKAKVSLPVTQEIVQPVFIHKGDRNCIPIPGTDPTIISLNVSNLTARNDSGQDPDIKPDQSYEARWMVKREYNSGFFTHISIPFSSPTYIKGAYICLWNTDSSPSSLVFTLKKQRISKKYEFHEIEGPCWFYLPIDLSSPAVRCEIEGRGQKTEYFCIDSLVFVRKETPKESVARKFKEDSFSKQWVSAILANAEYCTSGLKHPPVPRDDYTVIKPTFTMIKSTNSSFGKESKGYNQNSNALRMIQGKDSLTASHLSIPFPSPKVIAGVYICVHKKFSSPDLLFTFVHTDGTNTLKRFSFPRPKEWDEWYFLPTDLSNVVLCIIQGKGTWEYRSCRHFFIFSLFFVKSGRPEMFQTVTNPSIQKIQSSSKKTSSSPFERTPIHSSSTPQHSALLSLDSGFGSESYSSLTESYPKKEKERREEGEEEKEYKSIELKREIVLKEKNDVSCEALDLATETAKVQESSSKEKEKEKERKEHKPKHDSLTLTSASTLTPQCIIGSGGFGEVLLVKVDGIPFPCVLKKMLKIADEKVVKDCRKEFKVQLKLFNNPKCFNRIPRPLYILDLLDCDMKGIYGFLMEFCVGGSVSAFSKR</sequence>
<feature type="region of interest" description="Disordered" evidence="2">
    <location>
        <begin position="414"/>
        <end position="439"/>
    </location>
</feature>
<feature type="compositionally biased region" description="Basic and acidic residues" evidence="2">
    <location>
        <begin position="423"/>
        <end position="439"/>
    </location>
</feature>
<keyword evidence="1" id="KW-0067">ATP-binding</keyword>
<evidence type="ECO:0008006" key="5">
    <source>
        <dbReference type="Google" id="ProtNLM"/>
    </source>
</evidence>
<accession>A0ABQ5KTZ3</accession>
<dbReference type="SUPFAM" id="SSF56112">
    <property type="entry name" value="Protein kinase-like (PK-like)"/>
    <property type="match status" value="1"/>
</dbReference>
<evidence type="ECO:0000256" key="2">
    <source>
        <dbReference type="SAM" id="MobiDB-lite"/>
    </source>
</evidence>
<proteinExistence type="predicted"/>